<dbReference type="RefSeq" id="WP_203949664.1">
    <property type="nucleotide sequence ID" value="NZ_BOOR01000090.1"/>
</dbReference>
<accession>A0A8J3Y2E1</accession>
<reference evidence="3" key="1">
    <citation type="submission" date="2021-01" db="EMBL/GenBank/DDBJ databases">
        <title>Whole genome shotgun sequence of Planotetraspora thailandica NBRC 104271.</title>
        <authorList>
            <person name="Komaki H."/>
            <person name="Tamura T."/>
        </authorList>
    </citation>
    <scope>NUCLEOTIDE SEQUENCE</scope>
    <source>
        <strain evidence="3">NBRC 104271</strain>
    </source>
</reference>
<dbReference type="SUPFAM" id="SSF53474">
    <property type="entry name" value="alpha/beta-Hydrolases"/>
    <property type="match status" value="1"/>
</dbReference>
<sequence length="314" mass="33628">MSIDPPVVLEAAAQAFADVNADPPYLYQLDIAEARKIVDQVQSTPGELPEVEITELTVGGVPVRVTRPAGTSGPLPVILYIHGLGWVFGGPQTHDRLVRELAVGVGAAVVFPDYSLSPEARYPTALEEIFSVATWIVTSGAEHDLDPARIAIAGDSVGGNMTAATTLLAKERGGVSFVHQVLFYPVTDADFDTGSYHQFAEGYFLRREAMQWFWDQYTTDETQRAEIYASPLRATSEQLAGLPPALIIVAEADVLRDEGEAYANKLRAAGVPVTAVRYQGIIHDFVGLNPLRGTPAAEGAVTQAIATLARALNG</sequence>
<name>A0A8J3Y2E1_9ACTN</name>
<evidence type="ECO:0000313" key="3">
    <source>
        <dbReference type="EMBL" id="GII59618.1"/>
    </source>
</evidence>
<protein>
    <submittedName>
        <fullName evidence="3">Esterase</fullName>
    </submittedName>
</protein>
<dbReference type="EMBL" id="BOOR01000090">
    <property type="protein sequence ID" value="GII59618.1"/>
    <property type="molecule type" value="Genomic_DNA"/>
</dbReference>
<dbReference type="Gene3D" id="3.40.50.1820">
    <property type="entry name" value="alpha/beta hydrolase"/>
    <property type="match status" value="1"/>
</dbReference>
<evidence type="ECO:0000256" key="1">
    <source>
        <dbReference type="ARBA" id="ARBA00022801"/>
    </source>
</evidence>
<dbReference type="AlphaFoldDB" id="A0A8J3Y2E1"/>
<organism evidence="3 4">
    <name type="scientific">Planotetraspora thailandica</name>
    <dbReference type="NCBI Taxonomy" id="487172"/>
    <lineage>
        <taxon>Bacteria</taxon>
        <taxon>Bacillati</taxon>
        <taxon>Actinomycetota</taxon>
        <taxon>Actinomycetes</taxon>
        <taxon>Streptosporangiales</taxon>
        <taxon>Streptosporangiaceae</taxon>
        <taxon>Planotetraspora</taxon>
    </lineage>
</organism>
<evidence type="ECO:0000313" key="4">
    <source>
        <dbReference type="Proteomes" id="UP000605992"/>
    </source>
</evidence>
<dbReference type="Pfam" id="PF07859">
    <property type="entry name" value="Abhydrolase_3"/>
    <property type="match status" value="1"/>
</dbReference>
<dbReference type="GO" id="GO:0016787">
    <property type="term" value="F:hydrolase activity"/>
    <property type="evidence" value="ECO:0007669"/>
    <property type="project" value="UniProtKB-KW"/>
</dbReference>
<gene>
    <name evidence="3" type="primary">aes_6</name>
    <name evidence="3" type="ORF">Pth03_80070</name>
</gene>
<dbReference type="PANTHER" id="PTHR48081">
    <property type="entry name" value="AB HYDROLASE SUPERFAMILY PROTEIN C4A8.06C"/>
    <property type="match status" value="1"/>
</dbReference>
<evidence type="ECO:0000259" key="2">
    <source>
        <dbReference type="Pfam" id="PF07859"/>
    </source>
</evidence>
<keyword evidence="1" id="KW-0378">Hydrolase</keyword>
<feature type="domain" description="Alpha/beta hydrolase fold-3" evidence="2">
    <location>
        <begin position="78"/>
        <end position="286"/>
    </location>
</feature>
<dbReference type="InterPro" id="IPR050300">
    <property type="entry name" value="GDXG_lipolytic_enzyme"/>
</dbReference>
<dbReference type="InterPro" id="IPR013094">
    <property type="entry name" value="AB_hydrolase_3"/>
</dbReference>
<dbReference type="PANTHER" id="PTHR48081:SF8">
    <property type="entry name" value="ALPHA_BETA HYDROLASE FOLD-3 DOMAIN-CONTAINING PROTEIN-RELATED"/>
    <property type="match status" value="1"/>
</dbReference>
<dbReference type="InterPro" id="IPR029058">
    <property type="entry name" value="AB_hydrolase_fold"/>
</dbReference>
<keyword evidence="4" id="KW-1185">Reference proteome</keyword>
<proteinExistence type="predicted"/>
<comment type="caution">
    <text evidence="3">The sequence shown here is derived from an EMBL/GenBank/DDBJ whole genome shotgun (WGS) entry which is preliminary data.</text>
</comment>
<dbReference type="Proteomes" id="UP000605992">
    <property type="component" value="Unassembled WGS sequence"/>
</dbReference>